<protein>
    <submittedName>
        <fullName evidence="4">Response regulator</fullName>
    </submittedName>
</protein>
<accession>A0A9X1PAJ3</accession>
<comment type="caution">
    <text evidence="4">The sequence shown here is derived from an EMBL/GenBank/DDBJ whole genome shotgun (WGS) entry which is preliminary data.</text>
</comment>
<dbReference type="InterPro" id="IPR050595">
    <property type="entry name" value="Bact_response_regulator"/>
</dbReference>
<feature type="modified residue" description="4-aspartylphosphate" evidence="2">
    <location>
        <position position="61"/>
    </location>
</feature>
<keyword evidence="1 2" id="KW-0597">Phosphoprotein</keyword>
<reference evidence="4" key="1">
    <citation type="submission" date="2021-12" db="EMBL/GenBank/DDBJ databases">
        <title>Novel species in genus Dyadobacter.</title>
        <authorList>
            <person name="Ma C."/>
        </authorList>
    </citation>
    <scope>NUCLEOTIDE SEQUENCE</scope>
    <source>
        <strain evidence="4">CY399</strain>
    </source>
</reference>
<evidence type="ECO:0000313" key="4">
    <source>
        <dbReference type="EMBL" id="MCF0040088.1"/>
    </source>
</evidence>
<dbReference type="SMART" id="SM00448">
    <property type="entry name" value="REC"/>
    <property type="match status" value="1"/>
</dbReference>
<sequence length="146" mass="16536">MNREIFIVDDNTDYQFIFFKLLKELNTPYSVKFFENAKTLYQHSLVLSKQGAELPSLIVSDFNMPGMNGLQLLRELKKPVKDSVAPLGNIPVIIMSNALTEQQIVQCYQAGANAVVLKPIELALMRKTVSSIFEFWLERDKVHSGG</sequence>
<evidence type="ECO:0000259" key="3">
    <source>
        <dbReference type="PROSITE" id="PS50110"/>
    </source>
</evidence>
<dbReference type="EMBL" id="JAJTTA010000002">
    <property type="protein sequence ID" value="MCF0040088.1"/>
    <property type="molecule type" value="Genomic_DNA"/>
</dbReference>
<dbReference type="PROSITE" id="PS50110">
    <property type="entry name" value="RESPONSE_REGULATORY"/>
    <property type="match status" value="1"/>
</dbReference>
<dbReference type="RefSeq" id="WP_234612526.1">
    <property type="nucleotide sequence ID" value="NZ_CP098806.1"/>
</dbReference>
<dbReference type="InterPro" id="IPR011006">
    <property type="entry name" value="CheY-like_superfamily"/>
</dbReference>
<proteinExistence type="predicted"/>
<gene>
    <name evidence="4" type="ORF">LXM24_08325</name>
</gene>
<keyword evidence="5" id="KW-1185">Reference proteome</keyword>
<dbReference type="Pfam" id="PF00072">
    <property type="entry name" value="Response_reg"/>
    <property type="match status" value="1"/>
</dbReference>
<feature type="domain" description="Response regulatory" evidence="3">
    <location>
        <begin position="4"/>
        <end position="133"/>
    </location>
</feature>
<organism evidence="4 5">
    <name type="scientific">Dyadobacter fanqingshengii</name>
    <dbReference type="NCBI Taxonomy" id="2906443"/>
    <lineage>
        <taxon>Bacteria</taxon>
        <taxon>Pseudomonadati</taxon>
        <taxon>Bacteroidota</taxon>
        <taxon>Cytophagia</taxon>
        <taxon>Cytophagales</taxon>
        <taxon>Spirosomataceae</taxon>
        <taxon>Dyadobacter</taxon>
    </lineage>
</organism>
<dbReference type="Proteomes" id="UP001139700">
    <property type="component" value="Unassembled WGS sequence"/>
</dbReference>
<dbReference type="PANTHER" id="PTHR44591">
    <property type="entry name" value="STRESS RESPONSE REGULATOR PROTEIN 1"/>
    <property type="match status" value="1"/>
</dbReference>
<evidence type="ECO:0000256" key="2">
    <source>
        <dbReference type="PROSITE-ProRule" id="PRU00169"/>
    </source>
</evidence>
<dbReference type="GO" id="GO:0000160">
    <property type="term" value="P:phosphorelay signal transduction system"/>
    <property type="evidence" value="ECO:0007669"/>
    <property type="project" value="InterPro"/>
</dbReference>
<dbReference type="AlphaFoldDB" id="A0A9X1PAJ3"/>
<evidence type="ECO:0000313" key="5">
    <source>
        <dbReference type="Proteomes" id="UP001139700"/>
    </source>
</evidence>
<dbReference type="SUPFAM" id="SSF52172">
    <property type="entry name" value="CheY-like"/>
    <property type="match status" value="1"/>
</dbReference>
<dbReference type="InterPro" id="IPR001789">
    <property type="entry name" value="Sig_transdc_resp-reg_receiver"/>
</dbReference>
<dbReference type="PANTHER" id="PTHR44591:SF23">
    <property type="entry name" value="CHEY SUBFAMILY"/>
    <property type="match status" value="1"/>
</dbReference>
<evidence type="ECO:0000256" key="1">
    <source>
        <dbReference type="ARBA" id="ARBA00022553"/>
    </source>
</evidence>
<name>A0A9X1PAJ3_9BACT</name>
<dbReference type="Gene3D" id="3.40.50.2300">
    <property type="match status" value="1"/>
</dbReference>